<dbReference type="HOGENOM" id="CLU_147006_0_0_1"/>
<dbReference type="GO" id="GO:0009742">
    <property type="term" value="P:brassinosteroid mediated signaling pathway"/>
    <property type="evidence" value="ECO:0007669"/>
    <property type="project" value="UniProtKB-UniRule"/>
</dbReference>
<feature type="domain" description="BES1/BZR1 plant transcription factor N-terminal" evidence="9">
    <location>
        <begin position="51"/>
        <end position="107"/>
    </location>
</feature>
<dbReference type="GO" id="GO:0003677">
    <property type="term" value="F:DNA binding"/>
    <property type="evidence" value="ECO:0007669"/>
    <property type="project" value="UniProtKB-UniRule"/>
</dbReference>
<dbReference type="OMA" id="HRECHRR"/>
<dbReference type="EMBL" id="AGNK02002116">
    <property type="status" value="NOT_ANNOTATED_CDS"/>
    <property type="molecule type" value="Genomic_DNA"/>
</dbReference>
<organism evidence="10">
    <name type="scientific">Setaria italica</name>
    <name type="common">Foxtail millet</name>
    <name type="synonym">Panicum italicum</name>
    <dbReference type="NCBI Taxonomy" id="4555"/>
    <lineage>
        <taxon>Eukaryota</taxon>
        <taxon>Viridiplantae</taxon>
        <taxon>Streptophyta</taxon>
        <taxon>Embryophyta</taxon>
        <taxon>Tracheophyta</taxon>
        <taxon>Spermatophyta</taxon>
        <taxon>Magnoliopsida</taxon>
        <taxon>Liliopsida</taxon>
        <taxon>Poales</taxon>
        <taxon>Poaceae</taxon>
        <taxon>PACMAD clade</taxon>
        <taxon>Panicoideae</taxon>
        <taxon>Panicodae</taxon>
        <taxon>Paniceae</taxon>
        <taxon>Cenchrinae</taxon>
        <taxon>Setaria</taxon>
    </lineage>
</organism>
<evidence type="ECO:0000256" key="5">
    <source>
        <dbReference type="ARBA" id="ARBA00023125"/>
    </source>
</evidence>
<dbReference type="Proteomes" id="UP000004995">
    <property type="component" value="Unassembled WGS sequence"/>
</dbReference>
<comment type="function">
    <text evidence="7">Functions in brassinosteroid signaling. May function as transcriptional repressor.</text>
</comment>
<evidence type="ECO:0000313" key="10">
    <source>
        <dbReference type="EMBL" id="RCV19438.1"/>
    </source>
</evidence>
<evidence type="ECO:0000256" key="3">
    <source>
        <dbReference type="ARBA" id="ARBA00022626"/>
    </source>
</evidence>
<accession>K3ZEG9</accession>
<evidence type="ECO:0000256" key="7">
    <source>
        <dbReference type="RuleBase" id="RU369040"/>
    </source>
</evidence>
<name>K3ZEG9_SETIT</name>
<dbReference type="STRING" id="4555.K3ZEG9"/>
<evidence type="ECO:0000313" key="11">
    <source>
        <dbReference type="EnsemblPlants" id="KQL17163"/>
    </source>
</evidence>
<dbReference type="AlphaFoldDB" id="K3ZEG9"/>
<dbReference type="GO" id="GO:0006351">
    <property type="term" value="P:DNA-templated transcription"/>
    <property type="evidence" value="ECO:0007669"/>
    <property type="project" value="InterPro"/>
</dbReference>
<dbReference type="GO" id="GO:0005634">
    <property type="term" value="C:nucleus"/>
    <property type="evidence" value="ECO:0007669"/>
    <property type="project" value="UniProtKB-SubCell"/>
</dbReference>
<feature type="region of interest" description="Disordered" evidence="8">
    <location>
        <begin position="1"/>
        <end position="63"/>
    </location>
</feature>
<feature type="compositionally biased region" description="Gly residues" evidence="8">
    <location>
        <begin position="1"/>
        <end position="23"/>
    </location>
</feature>
<comment type="similarity">
    <text evidence="1 7">Belongs to the BZR/LAT61 family.</text>
</comment>
<gene>
    <name evidence="10" type="ORF">SETIT_3G384500v2</name>
</gene>
<proteinExistence type="inferred from homology"/>
<dbReference type="GO" id="GO:0003700">
    <property type="term" value="F:DNA-binding transcription factor activity"/>
    <property type="evidence" value="ECO:0007669"/>
    <property type="project" value="UniProtKB-UniRule"/>
</dbReference>
<dbReference type="EMBL" id="CM003530">
    <property type="protein sequence ID" value="RCV19438.1"/>
    <property type="molecule type" value="Genomic_DNA"/>
</dbReference>
<dbReference type="PANTHER" id="PTHR31506">
    <property type="entry name" value="BES1/BZR1 HOMOLOG PROTEIN 3-RELATED"/>
    <property type="match status" value="1"/>
</dbReference>
<dbReference type="EnsemblPlants" id="KQL17163">
    <property type="protein sequence ID" value="KQL17163"/>
    <property type="gene ID" value="SETIT_024964mg"/>
</dbReference>
<reference evidence="10 12" key="1">
    <citation type="journal article" date="2012" name="Nat. Biotechnol.">
        <title>Reference genome sequence of the model plant Setaria.</title>
        <authorList>
            <person name="Bennetzen J.L."/>
            <person name="Schmutz J."/>
            <person name="Wang H."/>
            <person name="Percifield R."/>
            <person name="Hawkins J."/>
            <person name="Pontaroli A.C."/>
            <person name="Estep M."/>
            <person name="Feng L."/>
            <person name="Vaughn J.N."/>
            <person name="Grimwood J."/>
            <person name="Jenkins J."/>
            <person name="Barry K."/>
            <person name="Lindquist E."/>
            <person name="Hellsten U."/>
            <person name="Deshpande S."/>
            <person name="Wang X."/>
            <person name="Wu X."/>
            <person name="Mitros T."/>
            <person name="Triplett J."/>
            <person name="Yang X."/>
            <person name="Ye C.Y."/>
            <person name="Mauro-Herrera M."/>
            <person name="Wang L."/>
            <person name="Li P."/>
            <person name="Sharma M."/>
            <person name="Sharma R."/>
            <person name="Ronald P.C."/>
            <person name="Panaud O."/>
            <person name="Kellogg E.A."/>
            <person name="Brutnell T.P."/>
            <person name="Doust A.N."/>
            <person name="Tuskan G.A."/>
            <person name="Rokhsar D."/>
            <person name="Devos K.M."/>
        </authorList>
    </citation>
    <scope>NUCLEOTIDE SEQUENCE [LARGE SCALE GENOMIC DNA]</scope>
    <source>
        <strain evidence="12">cv. Yugu1</strain>
        <strain evidence="10">Yugu1</strain>
    </source>
</reference>
<keyword evidence="3 7" id="KW-1070">Brassinosteroid signaling pathway</keyword>
<dbReference type="Gramene" id="KQL17163">
    <property type="protein sequence ID" value="KQL17163"/>
    <property type="gene ID" value="SETIT_024964mg"/>
</dbReference>
<evidence type="ECO:0000259" key="9">
    <source>
        <dbReference type="Pfam" id="PF05687"/>
    </source>
</evidence>
<reference evidence="10" key="2">
    <citation type="submission" date="2015-07" db="EMBL/GenBank/DDBJ databases">
        <authorList>
            <person name="Noorani M."/>
        </authorList>
    </citation>
    <scope>NUCLEOTIDE SEQUENCE</scope>
    <source>
        <strain evidence="10">Yugu1</strain>
    </source>
</reference>
<dbReference type="InterPro" id="IPR008540">
    <property type="entry name" value="BES1_N"/>
</dbReference>
<sequence>MNGGGGMVAVRMGGAGGSNGSGGGDHDKGKGIVFGNEYGSARGRAKGRARNAPVERENNHHRECHRRLVPSRIYTVLRAKGNYTLPKNCNNNEVLKAVCREAGWVIDL</sequence>
<dbReference type="OrthoDB" id="1907033at2759"/>
<keyword evidence="6 7" id="KW-0804">Transcription</keyword>
<protein>
    <recommendedName>
        <fullName evidence="7">Protein BZR1 homolog</fullName>
    </recommendedName>
    <alternativeName>
        <fullName evidence="7">Protein BRASSINAZOLE-RESISTANT 1 homolog</fullName>
    </alternativeName>
</protein>
<comment type="subcellular location">
    <subcellularLocation>
        <location evidence="7">Nucleus</location>
    </subcellularLocation>
</comment>
<evidence type="ECO:0000256" key="2">
    <source>
        <dbReference type="ARBA" id="ARBA00022604"/>
    </source>
</evidence>
<evidence type="ECO:0000313" key="12">
    <source>
        <dbReference type="Proteomes" id="UP000004995"/>
    </source>
</evidence>
<evidence type="ECO:0000256" key="1">
    <source>
        <dbReference type="ARBA" id="ARBA00005909"/>
    </source>
</evidence>
<keyword evidence="12" id="KW-1185">Reference proteome</keyword>
<dbReference type="InterPro" id="IPR033264">
    <property type="entry name" value="BZR"/>
</dbReference>
<reference evidence="11" key="3">
    <citation type="submission" date="2018-08" db="UniProtKB">
        <authorList>
            <consortium name="EnsemblPlants"/>
        </authorList>
    </citation>
    <scope>IDENTIFICATION</scope>
    <source>
        <strain evidence="11">Yugu1</strain>
    </source>
</reference>
<dbReference type="Pfam" id="PF05687">
    <property type="entry name" value="BES1_N"/>
    <property type="match status" value="1"/>
</dbReference>
<evidence type="ECO:0000256" key="6">
    <source>
        <dbReference type="ARBA" id="ARBA00023163"/>
    </source>
</evidence>
<keyword evidence="4 7" id="KW-0805">Transcription regulation</keyword>
<evidence type="ECO:0000256" key="8">
    <source>
        <dbReference type="SAM" id="MobiDB-lite"/>
    </source>
</evidence>
<evidence type="ECO:0000256" key="4">
    <source>
        <dbReference type="ARBA" id="ARBA00023015"/>
    </source>
</evidence>
<dbReference type="PANTHER" id="PTHR31506:SF22">
    <property type="entry name" value="PROTEIN BRASSINAZOLE-RESISTANT 2"/>
    <property type="match status" value="1"/>
</dbReference>
<keyword evidence="2" id="KW-0341">Growth regulation</keyword>
<keyword evidence="5 7" id="KW-0238">DNA-binding</keyword>